<proteinExistence type="predicted"/>
<evidence type="ECO:0000313" key="2">
    <source>
        <dbReference type="Proteomes" id="UP000018745"/>
    </source>
</evidence>
<organism evidence="1 2">
    <name type="scientific">Mycoplasma ovis str. Michigan</name>
    <dbReference type="NCBI Taxonomy" id="1415773"/>
    <lineage>
        <taxon>Bacteria</taxon>
        <taxon>Bacillati</taxon>
        <taxon>Mycoplasmatota</taxon>
        <taxon>Mollicutes</taxon>
        <taxon>Mycoplasmataceae</taxon>
        <taxon>Mycoplasma</taxon>
    </lineage>
</organism>
<sequence length="53" mass="5830">MNRKIKLLVGGSSFALVNGITLPILENNFNIFNYLDLSTIVAGGGKRFYPQLT</sequence>
<name>A0ABM5P1K8_9MOLU</name>
<keyword evidence="2" id="KW-1185">Reference proteome</keyword>
<dbReference type="RefSeq" id="WP_024071150.1">
    <property type="nucleotide sequence ID" value="NC_023062.1"/>
</dbReference>
<gene>
    <name evidence="1" type="ORF">OVS_01820</name>
</gene>
<evidence type="ECO:0000313" key="1">
    <source>
        <dbReference type="EMBL" id="AHC40249.1"/>
    </source>
</evidence>
<protein>
    <submittedName>
        <fullName evidence="1">Uncharacterized protein</fullName>
    </submittedName>
</protein>
<accession>A0ABM5P1K8</accession>
<dbReference type="EMBL" id="CP006935">
    <property type="protein sequence ID" value="AHC40249.1"/>
    <property type="molecule type" value="Genomic_DNA"/>
</dbReference>
<dbReference type="Proteomes" id="UP000018745">
    <property type="component" value="Chromosome"/>
</dbReference>
<reference evidence="1 2" key="1">
    <citation type="journal article" date="2014" name="Genome Announc.">
        <title>Complete Genome Sequence of Mycoplasma ovis Strain Michigan, a Hemoplasma of Sheep with Two Distinct 16S rRNA Genes.</title>
        <authorList>
            <person name="Deshuillers P.L."/>
            <person name="Santos A.P."/>
            <person name="do Nascimento N.C."/>
            <person name="Hampel J.A."/>
            <person name="Bergin I.L."/>
            <person name="Dyson M.C."/>
            <person name="Messick J.B."/>
        </authorList>
    </citation>
    <scope>NUCLEOTIDE SEQUENCE [LARGE SCALE GENOMIC DNA]</scope>
    <source>
        <strain evidence="1 2">Michigan</strain>
    </source>
</reference>